<dbReference type="EMBL" id="JAWLKE010000008">
    <property type="protein sequence ID" value="MDV6233035.1"/>
    <property type="molecule type" value="Genomic_DNA"/>
</dbReference>
<dbReference type="InterPro" id="IPR000212">
    <property type="entry name" value="DNA_helicase_UvrD/REP"/>
</dbReference>
<organism evidence="2 3">
    <name type="scientific">Rhodococcus cercidiphylli</name>
    <dbReference type="NCBI Taxonomy" id="489916"/>
    <lineage>
        <taxon>Bacteria</taxon>
        <taxon>Bacillati</taxon>
        <taxon>Actinomycetota</taxon>
        <taxon>Actinomycetes</taxon>
        <taxon>Mycobacteriales</taxon>
        <taxon>Nocardiaceae</taxon>
        <taxon>Rhodococcus</taxon>
    </lineage>
</organism>
<gene>
    <name evidence="2" type="ORF">R3P95_20975</name>
</gene>
<protein>
    <submittedName>
        <fullName evidence="2">AAA family ATPase</fullName>
    </submittedName>
</protein>
<proteinExistence type="predicted"/>
<keyword evidence="3" id="KW-1185">Reference proteome</keyword>
<dbReference type="Proteomes" id="UP001185899">
    <property type="component" value="Unassembled WGS sequence"/>
</dbReference>
<dbReference type="InterPro" id="IPR027417">
    <property type="entry name" value="P-loop_NTPase"/>
</dbReference>
<dbReference type="PANTHER" id="PTHR11070">
    <property type="entry name" value="UVRD / RECB / PCRA DNA HELICASE FAMILY MEMBER"/>
    <property type="match status" value="1"/>
</dbReference>
<evidence type="ECO:0000313" key="2">
    <source>
        <dbReference type="EMBL" id="MDV6233035.1"/>
    </source>
</evidence>
<dbReference type="Pfam" id="PF13245">
    <property type="entry name" value="AAA_19"/>
    <property type="match status" value="1"/>
</dbReference>
<dbReference type="Pfam" id="PF13538">
    <property type="entry name" value="UvrD_C_2"/>
    <property type="match status" value="1"/>
</dbReference>
<dbReference type="InterPro" id="IPR027785">
    <property type="entry name" value="UvrD-like_helicase_C"/>
</dbReference>
<dbReference type="Gene3D" id="3.40.50.300">
    <property type="entry name" value="P-loop containing nucleotide triphosphate hydrolases"/>
    <property type="match status" value="2"/>
</dbReference>
<evidence type="ECO:0000259" key="1">
    <source>
        <dbReference type="Pfam" id="PF13538"/>
    </source>
</evidence>
<accession>A0ABU4B3H4</accession>
<feature type="domain" description="UvrD-like helicase C-terminal" evidence="1">
    <location>
        <begin position="379"/>
        <end position="429"/>
    </location>
</feature>
<comment type="caution">
    <text evidence="2">The sequence shown here is derived from an EMBL/GenBank/DDBJ whole genome shotgun (WGS) entry which is preliminary data.</text>
</comment>
<reference evidence="2 3" key="1">
    <citation type="submission" date="2023-10" db="EMBL/GenBank/DDBJ databases">
        <title>Development of a sustainable strategy for remediation of hydrocarbon-contaminated territories based on the waste exchange concept.</title>
        <authorList>
            <person name="Krivoruchko A."/>
        </authorList>
    </citation>
    <scope>NUCLEOTIDE SEQUENCE [LARGE SCALE GENOMIC DNA]</scope>
    <source>
        <strain evidence="2 3">IEGM 1322</strain>
    </source>
</reference>
<evidence type="ECO:0000313" key="3">
    <source>
        <dbReference type="Proteomes" id="UP001185899"/>
    </source>
</evidence>
<dbReference type="RefSeq" id="WP_317549359.1">
    <property type="nucleotide sequence ID" value="NZ_JAWLKE010000008.1"/>
</dbReference>
<name>A0ABU4B3H4_9NOCA</name>
<sequence length="577" mass="63331">MHIDLDEAQRLVVHANLSDRRIVVAGPGAGKTATAVALVEDILRRTDADFDDDPKVLFVSFSSAAIAASVSAFGNGLDEVYEGVVAMTLDSLAWELTETTGDSFNERIDFDRVVELATTKMRLDYNGELDSLVHLIVDEAQDVTRVRRTFLLSLIDRLNMDAGLTIFGDPLQSIYEFLDESVRSDQSAWETLVAGLQDRGVTSLLTLDGEYRAQGRGPRKVLAAARDMRHATDTDRTNLLDDLTTDLSHLTTVQFAHRATSWAGPTAVLVRTNAEVVALFDELAKLGLPCRANHSETRQIVVDPWLADLWTAVAGRPVSISAFTEFASNRDDVEEGWFRLLLHATHSGSTISWESIARLCSVGFDRTQPWFARDAGATVVSTIHQAKGLEWDNVAVADVQALLRPAGKREPESELLFVALSRARDKVVVLDWARAFYKTAPGSNLMYRPHPAFNYPTQVLITPGDLRIDDMIGGDSGQSRLRSLVSGERIEFDLLSSGSGWPSYRCTVGGDVVGATTPEFGVKFSKVLRGRGPGGWPQLGSVAMDGVESRWTTADGTRFWLQARPFGMADVLREGEM</sequence>
<dbReference type="SUPFAM" id="SSF52540">
    <property type="entry name" value="P-loop containing nucleoside triphosphate hydrolases"/>
    <property type="match status" value="1"/>
</dbReference>
<dbReference type="PANTHER" id="PTHR11070:SF2">
    <property type="entry name" value="ATP-DEPENDENT DNA HELICASE SRS2"/>
    <property type="match status" value="1"/>
</dbReference>